<organism evidence="2 3">
    <name type="scientific">Immersiella caudata</name>
    <dbReference type="NCBI Taxonomy" id="314043"/>
    <lineage>
        <taxon>Eukaryota</taxon>
        <taxon>Fungi</taxon>
        <taxon>Dikarya</taxon>
        <taxon>Ascomycota</taxon>
        <taxon>Pezizomycotina</taxon>
        <taxon>Sordariomycetes</taxon>
        <taxon>Sordariomycetidae</taxon>
        <taxon>Sordariales</taxon>
        <taxon>Lasiosphaeriaceae</taxon>
        <taxon>Immersiella</taxon>
    </lineage>
</organism>
<evidence type="ECO:0000313" key="3">
    <source>
        <dbReference type="Proteomes" id="UP001175000"/>
    </source>
</evidence>
<gene>
    <name evidence="2" type="ORF">B0T14DRAFT_76782</name>
</gene>
<reference evidence="2" key="1">
    <citation type="submission" date="2023-06" db="EMBL/GenBank/DDBJ databases">
        <title>Genome-scale phylogeny and comparative genomics of the fungal order Sordariales.</title>
        <authorList>
            <consortium name="Lawrence Berkeley National Laboratory"/>
            <person name="Hensen N."/>
            <person name="Bonometti L."/>
            <person name="Westerberg I."/>
            <person name="Brannstrom I.O."/>
            <person name="Guillou S."/>
            <person name="Cros-Aarteil S."/>
            <person name="Calhoun S."/>
            <person name="Haridas S."/>
            <person name="Kuo A."/>
            <person name="Mondo S."/>
            <person name="Pangilinan J."/>
            <person name="Riley R."/>
            <person name="Labutti K."/>
            <person name="Andreopoulos B."/>
            <person name="Lipzen A."/>
            <person name="Chen C."/>
            <person name="Yanf M."/>
            <person name="Daum C."/>
            <person name="Ng V."/>
            <person name="Clum A."/>
            <person name="Steindorff A."/>
            <person name="Ohm R."/>
            <person name="Martin F."/>
            <person name="Silar P."/>
            <person name="Natvig D."/>
            <person name="Lalanne C."/>
            <person name="Gautier V."/>
            <person name="Ament-Velasquez S.L."/>
            <person name="Kruys A."/>
            <person name="Hutchinson M.I."/>
            <person name="Powell A.J."/>
            <person name="Barry K."/>
            <person name="Miller A.N."/>
            <person name="Grigoriev I.V."/>
            <person name="Debuchy R."/>
            <person name="Gladieux P."/>
            <person name="Thoren M.H."/>
            <person name="Johannesson H."/>
        </authorList>
    </citation>
    <scope>NUCLEOTIDE SEQUENCE</scope>
    <source>
        <strain evidence="2">CBS 606.72</strain>
    </source>
</reference>
<name>A0AA39XGT2_9PEZI</name>
<dbReference type="AlphaFoldDB" id="A0AA39XGT2"/>
<keyword evidence="3" id="KW-1185">Reference proteome</keyword>
<dbReference type="EMBL" id="JAULSU010000001">
    <property type="protein sequence ID" value="KAK0633654.1"/>
    <property type="molecule type" value="Genomic_DNA"/>
</dbReference>
<accession>A0AA39XGT2</accession>
<comment type="caution">
    <text evidence="2">The sequence shown here is derived from an EMBL/GenBank/DDBJ whole genome shotgun (WGS) entry which is preliminary data.</text>
</comment>
<feature type="region of interest" description="Disordered" evidence="1">
    <location>
        <begin position="183"/>
        <end position="211"/>
    </location>
</feature>
<dbReference type="Proteomes" id="UP001175000">
    <property type="component" value="Unassembled WGS sequence"/>
</dbReference>
<evidence type="ECO:0000256" key="1">
    <source>
        <dbReference type="SAM" id="MobiDB-lite"/>
    </source>
</evidence>
<evidence type="ECO:0000313" key="2">
    <source>
        <dbReference type="EMBL" id="KAK0633654.1"/>
    </source>
</evidence>
<sequence>MTPARMEETPLANYVPGELGALVVRFTRKAGGLITPHPSAGSASKPIMPFQSAFLSASYSTMAAVSQEPAHPRPASNCAPLESSCKPPWLPAVACRLMSLAKVLPCWNASCLRRSPWRHAVGWKPRASTLIRDKHRGLASKTRQWVSPCLPEGPGGDQGSHSVAQIELTLQRINKICSAASHERSLAPSIRRSRNSQRTESLAGPPAPPKD</sequence>
<protein>
    <submittedName>
        <fullName evidence="2">Uncharacterized protein</fullName>
    </submittedName>
</protein>
<proteinExistence type="predicted"/>